<name>A0A9X1KVA8_9BACT</name>
<reference evidence="1" key="1">
    <citation type="submission" date="2021-09" db="EMBL/GenBank/DDBJ databases">
        <title>Fulvivirga sp. isolated from coastal sediment.</title>
        <authorList>
            <person name="Yu H."/>
        </authorList>
    </citation>
    <scope>NUCLEOTIDE SEQUENCE</scope>
    <source>
        <strain evidence="1">1062</strain>
    </source>
</reference>
<gene>
    <name evidence="1" type="ORF">LDX50_01665</name>
</gene>
<sequence>MLKEFRNDEKYDTVLNRVLEKLEKSGFESIRADFPEMEKPARLVGQSNEDIFIPDATALSKNGNKAYFEISRKVDEPNKLVNKWKLLSTLADLKNGVFKIFVPHGSMRFTQEIVNRYNIKADLVKI</sequence>
<dbReference type="RefSeq" id="WP_225696665.1">
    <property type="nucleotide sequence ID" value="NZ_JAIXNE010000001.1"/>
</dbReference>
<dbReference type="EMBL" id="JAIXNE010000001">
    <property type="protein sequence ID" value="MCA6073550.1"/>
    <property type="molecule type" value="Genomic_DNA"/>
</dbReference>
<evidence type="ECO:0000313" key="1">
    <source>
        <dbReference type="EMBL" id="MCA6073550.1"/>
    </source>
</evidence>
<dbReference type="Proteomes" id="UP001139409">
    <property type="component" value="Unassembled WGS sequence"/>
</dbReference>
<dbReference type="AlphaFoldDB" id="A0A9X1KVA8"/>
<keyword evidence="2" id="KW-1185">Reference proteome</keyword>
<proteinExistence type="predicted"/>
<evidence type="ECO:0000313" key="2">
    <source>
        <dbReference type="Proteomes" id="UP001139409"/>
    </source>
</evidence>
<organism evidence="1 2">
    <name type="scientific">Fulvivirga sedimenti</name>
    <dbReference type="NCBI Taxonomy" id="2879465"/>
    <lineage>
        <taxon>Bacteria</taxon>
        <taxon>Pseudomonadati</taxon>
        <taxon>Bacteroidota</taxon>
        <taxon>Cytophagia</taxon>
        <taxon>Cytophagales</taxon>
        <taxon>Fulvivirgaceae</taxon>
        <taxon>Fulvivirga</taxon>
    </lineage>
</organism>
<accession>A0A9X1KVA8</accession>
<protein>
    <submittedName>
        <fullName evidence="1">Uncharacterized protein</fullName>
    </submittedName>
</protein>
<comment type="caution">
    <text evidence="1">The sequence shown here is derived from an EMBL/GenBank/DDBJ whole genome shotgun (WGS) entry which is preliminary data.</text>
</comment>